<keyword evidence="3" id="KW-0472">Membrane</keyword>
<dbReference type="Proteomes" id="UP000606044">
    <property type="component" value="Unassembled WGS sequence"/>
</dbReference>
<evidence type="ECO:0000256" key="2">
    <source>
        <dbReference type="ARBA" id="ARBA00022729"/>
    </source>
</evidence>
<dbReference type="Pfam" id="PF13505">
    <property type="entry name" value="OMP_b-brl"/>
    <property type="match status" value="1"/>
</dbReference>
<feature type="signal peptide" evidence="6">
    <location>
        <begin position="1"/>
        <end position="21"/>
    </location>
</feature>
<evidence type="ECO:0000313" key="8">
    <source>
        <dbReference type="EMBL" id="GGF88454.1"/>
    </source>
</evidence>
<proteinExistence type="inferred from homology"/>
<dbReference type="InterPro" id="IPR027385">
    <property type="entry name" value="Beta-barrel_OMP"/>
</dbReference>
<dbReference type="PANTHER" id="PTHR34001:SF3">
    <property type="entry name" value="BLL7405 PROTEIN"/>
    <property type="match status" value="1"/>
</dbReference>
<comment type="subcellular location">
    <subcellularLocation>
        <location evidence="1">Cell outer membrane</location>
    </subcellularLocation>
</comment>
<evidence type="ECO:0000313" key="9">
    <source>
        <dbReference type="Proteomes" id="UP000606044"/>
    </source>
</evidence>
<feature type="chain" id="PRO_5037781084" evidence="6">
    <location>
        <begin position="22"/>
        <end position="209"/>
    </location>
</feature>
<accession>A0A917FLP9</accession>
<evidence type="ECO:0000259" key="7">
    <source>
        <dbReference type="Pfam" id="PF13505"/>
    </source>
</evidence>
<evidence type="ECO:0000256" key="1">
    <source>
        <dbReference type="ARBA" id="ARBA00004442"/>
    </source>
</evidence>
<keyword evidence="4" id="KW-0998">Cell outer membrane</keyword>
<dbReference type="RefSeq" id="WP_188584129.1">
    <property type="nucleotide sequence ID" value="NZ_BMCT01000013.1"/>
</dbReference>
<gene>
    <name evidence="8" type="ORF">GCM10007301_55460</name>
</gene>
<dbReference type="PANTHER" id="PTHR34001">
    <property type="entry name" value="BLL7405 PROTEIN"/>
    <property type="match status" value="1"/>
</dbReference>
<evidence type="ECO:0000256" key="6">
    <source>
        <dbReference type="SAM" id="SignalP"/>
    </source>
</evidence>
<reference evidence="8" key="1">
    <citation type="journal article" date="2014" name="Int. J. Syst. Evol. Microbiol.">
        <title>Complete genome sequence of Corynebacterium casei LMG S-19264T (=DSM 44701T), isolated from a smear-ripened cheese.</title>
        <authorList>
            <consortium name="US DOE Joint Genome Institute (JGI-PGF)"/>
            <person name="Walter F."/>
            <person name="Albersmeier A."/>
            <person name="Kalinowski J."/>
            <person name="Ruckert C."/>
        </authorList>
    </citation>
    <scope>NUCLEOTIDE SEQUENCE</scope>
    <source>
        <strain evidence="8">CCM 7897</strain>
    </source>
</reference>
<dbReference type="GO" id="GO:0009279">
    <property type="term" value="C:cell outer membrane"/>
    <property type="evidence" value="ECO:0007669"/>
    <property type="project" value="UniProtKB-SubCell"/>
</dbReference>
<dbReference type="EMBL" id="BMCT01000013">
    <property type="protein sequence ID" value="GGF88454.1"/>
    <property type="molecule type" value="Genomic_DNA"/>
</dbReference>
<dbReference type="Gene3D" id="2.40.160.20">
    <property type="match status" value="1"/>
</dbReference>
<comment type="caution">
    <text evidence="8">The sequence shown here is derived from an EMBL/GenBank/DDBJ whole genome shotgun (WGS) entry which is preliminary data.</text>
</comment>
<dbReference type="AlphaFoldDB" id="A0A917FLP9"/>
<dbReference type="SUPFAM" id="SSF56925">
    <property type="entry name" value="OMPA-like"/>
    <property type="match status" value="1"/>
</dbReference>
<dbReference type="InterPro" id="IPR011250">
    <property type="entry name" value="OMP/PagP_B-barrel"/>
</dbReference>
<keyword evidence="2 6" id="KW-0732">Signal</keyword>
<evidence type="ECO:0000256" key="4">
    <source>
        <dbReference type="ARBA" id="ARBA00023237"/>
    </source>
</evidence>
<organism evidence="8 9">
    <name type="scientific">Azorhizobium oxalatiphilum</name>
    <dbReference type="NCBI Taxonomy" id="980631"/>
    <lineage>
        <taxon>Bacteria</taxon>
        <taxon>Pseudomonadati</taxon>
        <taxon>Pseudomonadota</taxon>
        <taxon>Alphaproteobacteria</taxon>
        <taxon>Hyphomicrobiales</taxon>
        <taxon>Xanthobacteraceae</taxon>
        <taxon>Azorhizobium</taxon>
    </lineage>
</organism>
<comment type="similarity">
    <text evidence="5">Belongs to the Omp25/RopB family.</text>
</comment>
<protein>
    <submittedName>
        <fullName evidence="8">Membrane protein</fullName>
    </submittedName>
</protein>
<reference evidence="8" key="2">
    <citation type="submission" date="2020-09" db="EMBL/GenBank/DDBJ databases">
        <authorList>
            <person name="Sun Q."/>
            <person name="Sedlacek I."/>
        </authorList>
    </citation>
    <scope>NUCLEOTIDE SEQUENCE</scope>
    <source>
        <strain evidence="8">CCM 7897</strain>
    </source>
</reference>
<evidence type="ECO:0000256" key="5">
    <source>
        <dbReference type="ARBA" id="ARBA00038306"/>
    </source>
</evidence>
<feature type="domain" description="Outer membrane protein beta-barrel" evidence="7">
    <location>
        <begin position="39"/>
        <end position="209"/>
    </location>
</feature>
<keyword evidence="9" id="KW-1185">Reference proteome</keyword>
<sequence>MNTRFLAGLAGLALAATPMVATPSAAADLSGRYGYGYAPAQAAPLPSWTGFYVGANAGYGWGSAAGMEPSGFVGGIQGGYNLQFAGSPFMVGVETDFNWSGQSDGPFKLNNLGTIRARAGITSDRILVYGTLGAAYGQGEYQVAGLSNSQTSWGWALGAGAEYALDRNWSARAEYMYVDLGDSTYGSWFGPTSAGYDGSVLRAGVNYRF</sequence>
<evidence type="ECO:0000256" key="3">
    <source>
        <dbReference type="ARBA" id="ARBA00023136"/>
    </source>
</evidence>
<dbReference type="InterPro" id="IPR051692">
    <property type="entry name" value="OMP-like"/>
</dbReference>
<name>A0A917FLP9_9HYPH</name>